<dbReference type="EMBL" id="JALJOT010000008">
    <property type="protein sequence ID" value="KAK9908022.1"/>
    <property type="molecule type" value="Genomic_DNA"/>
</dbReference>
<gene>
    <name evidence="7" type="ORF">WJX75_001735</name>
</gene>
<name>A0ABR2YM33_9CHLO</name>
<evidence type="ECO:0000313" key="7">
    <source>
        <dbReference type="EMBL" id="KAK9908022.1"/>
    </source>
</evidence>
<evidence type="ECO:0000313" key="8">
    <source>
        <dbReference type="Proteomes" id="UP001491310"/>
    </source>
</evidence>
<keyword evidence="4" id="KW-0560">Oxidoreductase</keyword>
<evidence type="ECO:0000256" key="5">
    <source>
        <dbReference type="ARBA" id="ARBA00023004"/>
    </source>
</evidence>
<dbReference type="Pfam" id="PF07847">
    <property type="entry name" value="PCO_ADO"/>
    <property type="match status" value="1"/>
</dbReference>
<reference evidence="7 8" key="1">
    <citation type="journal article" date="2024" name="Nat. Commun.">
        <title>Phylogenomics reveals the evolutionary origins of lichenization in chlorophyte algae.</title>
        <authorList>
            <person name="Puginier C."/>
            <person name="Libourel C."/>
            <person name="Otte J."/>
            <person name="Skaloud P."/>
            <person name="Haon M."/>
            <person name="Grisel S."/>
            <person name="Petersen M."/>
            <person name="Berrin J.G."/>
            <person name="Delaux P.M."/>
            <person name="Dal Grande F."/>
            <person name="Keller J."/>
        </authorList>
    </citation>
    <scope>NUCLEOTIDE SEQUENCE [LARGE SCALE GENOMIC DNA]</scope>
    <source>
        <strain evidence="7 8">SAG 216-7</strain>
    </source>
</reference>
<protein>
    <recommendedName>
        <fullName evidence="2">cysteine dioxygenase</fullName>
        <ecNumber evidence="2">1.13.11.20</ecNumber>
    </recommendedName>
</protein>
<dbReference type="InterPro" id="IPR012864">
    <property type="entry name" value="PCO/ADO"/>
</dbReference>
<comment type="similarity">
    <text evidence="1">Belongs to the cysteine dioxygenase family.</text>
</comment>
<sequence length="99" mass="11063">MSLMQAGDVASVLHANHGGNLHAFTGKTDCAVLDLFLPPYNRRQGRDCSYYEEIGPLQSDGTILLKPFEPPEDFVIHNKTYRGQRIKATPTKRKNHVPA</sequence>
<proteinExistence type="inferred from homology"/>
<comment type="caution">
    <text evidence="7">The sequence shown here is derived from an EMBL/GenBank/DDBJ whole genome shotgun (WGS) entry which is preliminary data.</text>
</comment>
<organism evidence="7 8">
    <name type="scientific">Coccomyxa subellipsoidea</name>
    <dbReference type="NCBI Taxonomy" id="248742"/>
    <lineage>
        <taxon>Eukaryota</taxon>
        <taxon>Viridiplantae</taxon>
        <taxon>Chlorophyta</taxon>
        <taxon>core chlorophytes</taxon>
        <taxon>Trebouxiophyceae</taxon>
        <taxon>Trebouxiophyceae incertae sedis</taxon>
        <taxon>Coccomyxaceae</taxon>
        <taxon>Coccomyxa</taxon>
    </lineage>
</organism>
<dbReference type="PANTHER" id="PTHR22966:SF61">
    <property type="entry name" value="2-AMINOETHANETHIOL DIOXYGENASE"/>
    <property type="match status" value="1"/>
</dbReference>
<keyword evidence="8" id="KW-1185">Reference proteome</keyword>
<dbReference type="EC" id="1.13.11.20" evidence="2"/>
<comment type="catalytic activity">
    <reaction evidence="6">
        <text>L-cysteine + O2 = 3-sulfino-L-alanine + H(+)</text>
        <dbReference type="Rhea" id="RHEA:20441"/>
        <dbReference type="ChEBI" id="CHEBI:15378"/>
        <dbReference type="ChEBI" id="CHEBI:15379"/>
        <dbReference type="ChEBI" id="CHEBI:35235"/>
        <dbReference type="ChEBI" id="CHEBI:61085"/>
        <dbReference type="EC" id="1.13.11.20"/>
    </reaction>
    <physiologicalReaction direction="left-to-right" evidence="6">
        <dbReference type="Rhea" id="RHEA:20442"/>
    </physiologicalReaction>
</comment>
<evidence type="ECO:0000256" key="1">
    <source>
        <dbReference type="ARBA" id="ARBA00006622"/>
    </source>
</evidence>
<evidence type="ECO:0000256" key="6">
    <source>
        <dbReference type="ARBA" id="ARBA00024284"/>
    </source>
</evidence>
<keyword evidence="3" id="KW-0479">Metal-binding</keyword>
<evidence type="ECO:0000256" key="3">
    <source>
        <dbReference type="ARBA" id="ARBA00022723"/>
    </source>
</evidence>
<accession>A0ABR2YM33</accession>
<evidence type="ECO:0000256" key="4">
    <source>
        <dbReference type="ARBA" id="ARBA00023002"/>
    </source>
</evidence>
<dbReference type="PANTHER" id="PTHR22966">
    <property type="entry name" value="2-AMINOETHANETHIOL DIOXYGENASE"/>
    <property type="match status" value="1"/>
</dbReference>
<evidence type="ECO:0000256" key="2">
    <source>
        <dbReference type="ARBA" id="ARBA00013133"/>
    </source>
</evidence>
<dbReference type="Proteomes" id="UP001491310">
    <property type="component" value="Unassembled WGS sequence"/>
</dbReference>
<keyword evidence="5" id="KW-0408">Iron</keyword>